<feature type="signal peptide" evidence="1">
    <location>
        <begin position="1"/>
        <end position="17"/>
    </location>
</feature>
<accession>A0A4R5FEX1</accession>
<evidence type="ECO:0008006" key="4">
    <source>
        <dbReference type="Google" id="ProtNLM"/>
    </source>
</evidence>
<dbReference type="EMBL" id="SMLD01000057">
    <property type="protein sequence ID" value="TDE47936.1"/>
    <property type="molecule type" value="Genomic_DNA"/>
</dbReference>
<reference evidence="2 3" key="1">
    <citation type="submission" date="2019-03" db="EMBL/GenBank/DDBJ databases">
        <title>Draft genome sequences of novel Actinobacteria.</title>
        <authorList>
            <person name="Sahin N."/>
            <person name="Ay H."/>
            <person name="Saygin H."/>
        </authorList>
    </citation>
    <scope>NUCLEOTIDE SEQUENCE [LARGE SCALE GENOMIC DNA]</scope>
    <source>
        <strain evidence="2 3">6K102</strain>
    </source>
</reference>
<comment type="caution">
    <text evidence="2">The sequence shown here is derived from an EMBL/GenBank/DDBJ whole genome shotgun (WGS) entry which is preliminary data.</text>
</comment>
<evidence type="ECO:0000313" key="3">
    <source>
        <dbReference type="Proteomes" id="UP000295136"/>
    </source>
</evidence>
<organism evidence="2 3">
    <name type="scientific">Nonomuraea mesophila</name>
    <dbReference type="NCBI Taxonomy" id="2530382"/>
    <lineage>
        <taxon>Bacteria</taxon>
        <taxon>Bacillati</taxon>
        <taxon>Actinomycetota</taxon>
        <taxon>Actinomycetes</taxon>
        <taxon>Streptosporangiales</taxon>
        <taxon>Streptosporangiaceae</taxon>
        <taxon>Nonomuraea</taxon>
    </lineage>
</organism>
<evidence type="ECO:0000313" key="2">
    <source>
        <dbReference type="EMBL" id="TDE47936.1"/>
    </source>
</evidence>
<keyword evidence="1" id="KW-0732">Signal</keyword>
<evidence type="ECO:0000256" key="1">
    <source>
        <dbReference type="SAM" id="SignalP"/>
    </source>
</evidence>
<proteinExistence type="predicted"/>
<dbReference type="RefSeq" id="WP_166427359.1">
    <property type="nucleotide sequence ID" value="NZ_SMLD01000057.1"/>
</dbReference>
<sequence length="154" mass="16343">MLATAGSLILLVACAGAAQRVINGQGLLPYEMLEVEPGALREVSSIGTVVARNTVRLLDDHTVQVINLLIMDVGAPSFGNASAAARTALEGRGWVRSGSSYDDLIHMESPQWAFTSLTITPIRKLAGYGAEVADSVMKSPKADAYLLIDVTPFR</sequence>
<protein>
    <recommendedName>
        <fullName evidence="4">LytR family transcriptional regulator</fullName>
    </recommendedName>
</protein>
<gene>
    <name evidence="2" type="ORF">E1295_22100</name>
</gene>
<name>A0A4R5FEX1_9ACTN</name>
<dbReference type="AlphaFoldDB" id="A0A4R5FEX1"/>
<feature type="chain" id="PRO_5038904649" description="LytR family transcriptional regulator" evidence="1">
    <location>
        <begin position="18"/>
        <end position="154"/>
    </location>
</feature>
<keyword evidence="3" id="KW-1185">Reference proteome</keyword>
<dbReference type="Proteomes" id="UP000295136">
    <property type="component" value="Unassembled WGS sequence"/>
</dbReference>